<organism evidence="1">
    <name type="scientific">Arundo donax</name>
    <name type="common">Giant reed</name>
    <name type="synonym">Donax arundinaceus</name>
    <dbReference type="NCBI Taxonomy" id="35708"/>
    <lineage>
        <taxon>Eukaryota</taxon>
        <taxon>Viridiplantae</taxon>
        <taxon>Streptophyta</taxon>
        <taxon>Embryophyta</taxon>
        <taxon>Tracheophyta</taxon>
        <taxon>Spermatophyta</taxon>
        <taxon>Magnoliopsida</taxon>
        <taxon>Liliopsida</taxon>
        <taxon>Poales</taxon>
        <taxon>Poaceae</taxon>
        <taxon>PACMAD clade</taxon>
        <taxon>Arundinoideae</taxon>
        <taxon>Arundineae</taxon>
        <taxon>Arundo</taxon>
    </lineage>
</organism>
<dbReference type="EMBL" id="GBRH01190203">
    <property type="protein sequence ID" value="JAE07693.1"/>
    <property type="molecule type" value="Transcribed_RNA"/>
</dbReference>
<evidence type="ECO:0000313" key="1">
    <source>
        <dbReference type="EMBL" id="JAE07693.1"/>
    </source>
</evidence>
<accession>A0A0A9FHG0</accession>
<dbReference type="AlphaFoldDB" id="A0A0A9FHG0"/>
<reference evidence="1" key="2">
    <citation type="journal article" date="2015" name="Data Brief">
        <title>Shoot transcriptome of the giant reed, Arundo donax.</title>
        <authorList>
            <person name="Barrero R.A."/>
            <person name="Guerrero F.D."/>
            <person name="Moolhuijzen P."/>
            <person name="Goolsby J.A."/>
            <person name="Tidwell J."/>
            <person name="Bellgard S.E."/>
            <person name="Bellgard M.I."/>
        </authorList>
    </citation>
    <scope>NUCLEOTIDE SEQUENCE</scope>
    <source>
        <tissue evidence="1">Shoot tissue taken approximately 20 cm above the soil surface</tissue>
    </source>
</reference>
<protein>
    <submittedName>
        <fullName evidence="1">Uncharacterized protein</fullName>
    </submittedName>
</protein>
<name>A0A0A9FHG0_ARUDO</name>
<proteinExistence type="predicted"/>
<sequence length="29" mass="3383">MLIRISQSNKALLDWSNKKKSKLLFGIYS</sequence>
<reference evidence="1" key="1">
    <citation type="submission" date="2014-09" db="EMBL/GenBank/DDBJ databases">
        <authorList>
            <person name="Magalhaes I.L.F."/>
            <person name="Oliveira U."/>
            <person name="Santos F.R."/>
            <person name="Vidigal T.H.D.A."/>
            <person name="Brescovit A.D."/>
            <person name="Santos A.J."/>
        </authorList>
    </citation>
    <scope>NUCLEOTIDE SEQUENCE</scope>
    <source>
        <tissue evidence="1">Shoot tissue taken approximately 20 cm above the soil surface</tissue>
    </source>
</reference>